<dbReference type="InterPro" id="IPR050624">
    <property type="entry name" value="HTH-type_Tx_Regulator"/>
</dbReference>
<dbReference type="RefSeq" id="WP_052751813.1">
    <property type="nucleotide sequence ID" value="NZ_CCRK01000010.1"/>
</dbReference>
<dbReference type="EMBL" id="CCRK01000010">
    <property type="protein sequence ID" value="CDZ51494.1"/>
    <property type="molecule type" value="Genomic_DNA"/>
</dbReference>
<evidence type="ECO:0000313" key="5">
    <source>
        <dbReference type="Proteomes" id="UP000039660"/>
    </source>
</evidence>
<evidence type="ECO:0000256" key="1">
    <source>
        <dbReference type="ARBA" id="ARBA00023125"/>
    </source>
</evidence>
<evidence type="ECO:0000313" key="4">
    <source>
        <dbReference type="EMBL" id="CDZ51494.1"/>
    </source>
</evidence>
<dbReference type="InterPro" id="IPR039532">
    <property type="entry name" value="TetR_C_Firmicutes"/>
</dbReference>
<dbReference type="InterPro" id="IPR009057">
    <property type="entry name" value="Homeodomain-like_sf"/>
</dbReference>
<dbReference type="SUPFAM" id="SSF46689">
    <property type="entry name" value="Homeodomain-like"/>
    <property type="match status" value="1"/>
</dbReference>
<dbReference type="GO" id="GO:0003677">
    <property type="term" value="F:DNA binding"/>
    <property type="evidence" value="ECO:0007669"/>
    <property type="project" value="UniProtKB-UniRule"/>
</dbReference>
<organism evidence="4 5">
    <name type="scientific">Neorhizobium galegae bv. officinalis</name>
    <dbReference type="NCBI Taxonomy" id="323656"/>
    <lineage>
        <taxon>Bacteria</taxon>
        <taxon>Pseudomonadati</taxon>
        <taxon>Pseudomonadota</taxon>
        <taxon>Alphaproteobacteria</taxon>
        <taxon>Hyphomicrobiales</taxon>
        <taxon>Rhizobiaceae</taxon>
        <taxon>Rhizobium/Agrobacterium group</taxon>
        <taxon>Neorhizobium</taxon>
    </lineage>
</organism>
<sequence>MQAPIRDRRINRTRTTLQHALKSLIHSRGYENVTVNDICTEANVARSTFYLHFTGKDDLKRSVFEHLLNEIERQRPSGSNIPFDFVEPIFQHARNHYGSYKALRRGRGRTIALARIDQIFGDFLREQIHTSDVSAEESFIPQPMIVAFYTGSFMALLIWWLDSGARIAPEQMASMYRRLACAELPQLK</sequence>
<dbReference type="AlphaFoldDB" id="A0A0T7GW26"/>
<dbReference type="Proteomes" id="UP000039660">
    <property type="component" value="Unassembled WGS sequence"/>
</dbReference>
<keyword evidence="1 2" id="KW-0238">DNA-binding</keyword>
<dbReference type="Pfam" id="PF14278">
    <property type="entry name" value="TetR_C_8"/>
    <property type="match status" value="1"/>
</dbReference>
<evidence type="ECO:0000259" key="3">
    <source>
        <dbReference type="PROSITE" id="PS50977"/>
    </source>
</evidence>
<accession>A0A0T7GW26</accession>
<dbReference type="PROSITE" id="PS50977">
    <property type="entry name" value="HTH_TETR_2"/>
    <property type="match status" value="1"/>
</dbReference>
<reference evidence="4 5" key="1">
    <citation type="submission" date="2014-08" db="EMBL/GenBank/DDBJ databases">
        <authorList>
            <person name="Chen Y.-H."/>
        </authorList>
    </citation>
    <scope>NUCLEOTIDE SEQUENCE [LARGE SCALE GENOMIC DNA]</scope>
</reference>
<name>A0A0T7GW26_NEOGA</name>
<evidence type="ECO:0000256" key="2">
    <source>
        <dbReference type="PROSITE-ProRule" id="PRU00335"/>
    </source>
</evidence>
<gene>
    <name evidence="4" type="ORF">NGAL_HAMBI1189_40040</name>
</gene>
<dbReference type="Pfam" id="PF00440">
    <property type="entry name" value="TetR_N"/>
    <property type="match status" value="1"/>
</dbReference>
<feature type="domain" description="HTH tetR-type" evidence="3">
    <location>
        <begin position="11"/>
        <end position="71"/>
    </location>
</feature>
<proteinExistence type="predicted"/>
<dbReference type="PANTHER" id="PTHR43479">
    <property type="entry name" value="ACREF/ENVCD OPERON REPRESSOR-RELATED"/>
    <property type="match status" value="1"/>
</dbReference>
<dbReference type="InterPro" id="IPR001647">
    <property type="entry name" value="HTH_TetR"/>
</dbReference>
<dbReference type="Gene3D" id="1.10.357.10">
    <property type="entry name" value="Tetracycline Repressor, domain 2"/>
    <property type="match status" value="1"/>
</dbReference>
<dbReference type="PANTHER" id="PTHR43479:SF7">
    <property type="entry name" value="TETR-FAMILY TRANSCRIPTIONAL REGULATOR"/>
    <property type="match status" value="1"/>
</dbReference>
<protein>
    <submittedName>
        <fullName evidence="4">Bacterial regulatory protein, tetR family protein</fullName>
    </submittedName>
</protein>
<feature type="DNA-binding region" description="H-T-H motif" evidence="2">
    <location>
        <begin position="34"/>
        <end position="53"/>
    </location>
</feature>